<evidence type="ECO:0000313" key="3">
    <source>
        <dbReference type="Proteomes" id="UP000067626"/>
    </source>
</evidence>
<protein>
    <recommendedName>
        <fullName evidence="1">AraC effector-binding domain-containing protein</fullName>
    </recommendedName>
</protein>
<reference evidence="2 3" key="1">
    <citation type="submission" date="2015-07" db="EMBL/GenBank/DDBJ databases">
        <title>Genome analysis of myxobacterium Chondromyces crocatus Cm c5 reveals a high potential for natural compound synthesis and the genetic basis for the loss of fruiting body formation.</title>
        <authorList>
            <person name="Zaburannyi N."/>
            <person name="Bunk B."/>
            <person name="Maier J."/>
            <person name="Overmann J."/>
            <person name="Mueller R."/>
        </authorList>
    </citation>
    <scope>NUCLEOTIDE SEQUENCE [LARGE SCALE GENOMIC DNA]</scope>
    <source>
        <strain evidence="2 3">Cm c5</strain>
    </source>
</reference>
<proteinExistence type="predicted"/>
<dbReference type="SMART" id="SM00871">
    <property type="entry name" value="AraC_E_bind"/>
    <property type="match status" value="1"/>
</dbReference>
<dbReference type="OrthoDB" id="795001at2"/>
<organism evidence="2 3">
    <name type="scientific">Chondromyces crocatus</name>
    <dbReference type="NCBI Taxonomy" id="52"/>
    <lineage>
        <taxon>Bacteria</taxon>
        <taxon>Pseudomonadati</taxon>
        <taxon>Myxococcota</taxon>
        <taxon>Polyangia</taxon>
        <taxon>Polyangiales</taxon>
        <taxon>Polyangiaceae</taxon>
        <taxon>Chondromyces</taxon>
    </lineage>
</organism>
<name>A0A0K1ES58_CHOCO</name>
<evidence type="ECO:0000259" key="1">
    <source>
        <dbReference type="SMART" id="SM00871"/>
    </source>
</evidence>
<dbReference type="Gene3D" id="3.20.80.10">
    <property type="entry name" value="Regulatory factor, effector binding domain"/>
    <property type="match status" value="1"/>
</dbReference>
<dbReference type="Pfam" id="PF06445">
    <property type="entry name" value="GyrI-like"/>
    <property type="match status" value="1"/>
</dbReference>
<dbReference type="EMBL" id="CP012159">
    <property type="protein sequence ID" value="AKT43765.1"/>
    <property type="molecule type" value="Genomic_DNA"/>
</dbReference>
<dbReference type="InterPro" id="IPR011256">
    <property type="entry name" value="Reg_factor_effector_dom_sf"/>
</dbReference>
<sequence length="186" mass="20388">MAEERCRPRVKEGKEITMAMSEPKLDERAELHYAAIRTQGTMQDLMKLPHRIVEIFGWLAEKGEMPLGAPFMRYLVIDGDDRFDVEVGVPVENAIAAEGDITPGVLPAGQYAVMVYTGPFSGLHEATKTLLAWGERTGVRWETSDGGKAWGANVETYVTDPRAEPDPQKWQTELAILVAGGAAVSS</sequence>
<dbReference type="InterPro" id="IPR010499">
    <property type="entry name" value="AraC_E-bd"/>
</dbReference>
<accession>A0A0K1ES58</accession>
<dbReference type="InterPro" id="IPR029442">
    <property type="entry name" value="GyrI-like"/>
</dbReference>
<dbReference type="Proteomes" id="UP000067626">
    <property type="component" value="Chromosome"/>
</dbReference>
<dbReference type="KEGG" id="ccro:CMC5_080010"/>
<keyword evidence="3" id="KW-1185">Reference proteome</keyword>
<evidence type="ECO:0000313" key="2">
    <source>
        <dbReference type="EMBL" id="AKT43765.1"/>
    </source>
</evidence>
<gene>
    <name evidence="2" type="ORF">CMC5_080010</name>
</gene>
<dbReference type="AlphaFoldDB" id="A0A0K1ES58"/>
<dbReference type="SUPFAM" id="SSF55136">
    <property type="entry name" value="Probable bacterial effector-binding domain"/>
    <property type="match status" value="1"/>
</dbReference>
<dbReference type="STRING" id="52.CMC5_080010"/>
<feature type="domain" description="AraC effector-binding" evidence="1">
    <location>
        <begin position="21"/>
        <end position="179"/>
    </location>
</feature>